<accession>A0A7I7XAI2</accession>
<evidence type="ECO:0000313" key="2">
    <source>
        <dbReference type="EMBL" id="BBZ25943.1"/>
    </source>
</evidence>
<reference evidence="2 3" key="1">
    <citation type="journal article" date="2019" name="Emerg. Microbes Infect.">
        <title>Comprehensive subspecies identification of 175 nontuberculous mycobacteria species based on 7547 genomic profiles.</title>
        <authorList>
            <person name="Matsumoto Y."/>
            <person name="Kinjo T."/>
            <person name="Motooka D."/>
            <person name="Nabeya D."/>
            <person name="Jung N."/>
            <person name="Uechi K."/>
            <person name="Horii T."/>
            <person name="Iida T."/>
            <person name="Fujita J."/>
            <person name="Nakamura S."/>
        </authorList>
    </citation>
    <scope>NUCLEOTIDE SEQUENCE [LARGE SCALE GENOMIC DNA]</scope>
    <source>
        <strain evidence="2 3">JCM 13574</strain>
    </source>
</reference>
<dbReference type="RefSeq" id="WP_163731328.1">
    <property type="nucleotide sequence ID" value="NZ_AP022610.1"/>
</dbReference>
<dbReference type="KEGG" id="mmag:MMAD_02380"/>
<protein>
    <recommendedName>
        <fullName evidence="4">Lipoprotein</fullName>
    </recommendedName>
</protein>
<evidence type="ECO:0000313" key="3">
    <source>
        <dbReference type="Proteomes" id="UP000466517"/>
    </source>
</evidence>
<feature type="chain" id="PRO_5029621977" description="Lipoprotein" evidence="1">
    <location>
        <begin position="20"/>
        <end position="151"/>
    </location>
</feature>
<proteinExistence type="predicted"/>
<evidence type="ECO:0008006" key="4">
    <source>
        <dbReference type="Google" id="ProtNLM"/>
    </source>
</evidence>
<organism evidence="2 3">
    <name type="scientific">Mycolicibacterium madagascariense</name>
    <dbReference type="NCBI Taxonomy" id="212765"/>
    <lineage>
        <taxon>Bacteria</taxon>
        <taxon>Bacillati</taxon>
        <taxon>Actinomycetota</taxon>
        <taxon>Actinomycetes</taxon>
        <taxon>Mycobacteriales</taxon>
        <taxon>Mycobacteriaceae</taxon>
        <taxon>Mycolicibacterium</taxon>
    </lineage>
</organism>
<evidence type="ECO:0000256" key="1">
    <source>
        <dbReference type="SAM" id="SignalP"/>
    </source>
</evidence>
<keyword evidence="3" id="KW-1185">Reference proteome</keyword>
<keyword evidence="1" id="KW-0732">Signal</keyword>
<dbReference type="AlphaFoldDB" id="A0A7I7XAI2"/>
<dbReference type="EMBL" id="AP022610">
    <property type="protein sequence ID" value="BBZ25943.1"/>
    <property type="molecule type" value="Genomic_DNA"/>
</dbReference>
<sequence length="151" mass="15265">MALATVGLAGLGCTPSASADDQVVPLPGIFRGCSFTAKTFVPTDGDGRAFAVISPIHDGTVTAQVQIATARPGTQYVVRLIQTPRPSIGCGPTDPGVATAALNTDGVGAAAVTVQAPALPGTTGAWVSIDLPSEYSQTPLEHYTSDYIAPI</sequence>
<gene>
    <name evidence="2" type="ORF">MMAD_02380</name>
</gene>
<dbReference type="Proteomes" id="UP000466517">
    <property type="component" value="Chromosome"/>
</dbReference>
<name>A0A7I7XAI2_9MYCO</name>
<feature type="signal peptide" evidence="1">
    <location>
        <begin position="1"/>
        <end position="19"/>
    </location>
</feature>